<dbReference type="STRING" id="255247.ABE41_005240"/>
<accession>A0A1B1Z1S7</accession>
<feature type="domain" description="AraC effector-binding" evidence="1">
    <location>
        <begin position="1"/>
        <end position="150"/>
    </location>
</feature>
<name>A0A1B1Z1S7_9BACL</name>
<dbReference type="InterPro" id="IPR029442">
    <property type="entry name" value="GyrI-like"/>
</dbReference>
<dbReference type="Pfam" id="PF06445">
    <property type="entry name" value="GyrI-like"/>
    <property type="match status" value="1"/>
</dbReference>
<dbReference type="KEGG" id="far:ABE41_005240"/>
<proteinExistence type="predicted"/>
<dbReference type="Gene3D" id="3.20.80.10">
    <property type="entry name" value="Regulatory factor, effector binding domain"/>
    <property type="match status" value="1"/>
</dbReference>
<keyword evidence="3" id="KW-1185">Reference proteome</keyword>
<gene>
    <name evidence="2" type="ORF">ABE41_005240</name>
</gene>
<dbReference type="SMART" id="SM00871">
    <property type="entry name" value="AraC_E_bind"/>
    <property type="match status" value="1"/>
</dbReference>
<organism evidence="2 3">
    <name type="scientific">Fictibacillus arsenicus</name>
    <dbReference type="NCBI Taxonomy" id="255247"/>
    <lineage>
        <taxon>Bacteria</taxon>
        <taxon>Bacillati</taxon>
        <taxon>Bacillota</taxon>
        <taxon>Bacilli</taxon>
        <taxon>Bacillales</taxon>
        <taxon>Fictibacillaceae</taxon>
        <taxon>Fictibacillus</taxon>
    </lineage>
</organism>
<protein>
    <submittedName>
        <fullName evidence="2">Transcription activator</fullName>
    </submittedName>
</protein>
<reference evidence="2 3" key="1">
    <citation type="submission" date="2016-08" db="EMBL/GenBank/DDBJ databases">
        <title>Complete genome sequence of Fictibacillus arsenicus G25-54, a strain with toxicity to nematodes and a potential arsenic-resistance activity.</title>
        <authorList>
            <person name="Zheng Z."/>
        </authorList>
    </citation>
    <scope>NUCLEOTIDE SEQUENCE [LARGE SCALE GENOMIC DNA]</scope>
    <source>
        <strain evidence="2 3">G25-54</strain>
    </source>
</reference>
<evidence type="ECO:0000259" key="1">
    <source>
        <dbReference type="SMART" id="SM00871"/>
    </source>
</evidence>
<evidence type="ECO:0000313" key="2">
    <source>
        <dbReference type="EMBL" id="ANX11403.1"/>
    </source>
</evidence>
<dbReference type="SUPFAM" id="SSF55136">
    <property type="entry name" value="Probable bacterial effector-binding domain"/>
    <property type="match status" value="1"/>
</dbReference>
<evidence type="ECO:0000313" key="3">
    <source>
        <dbReference type="Proteomes" id="UP000077412"/>
    </source>
</evidence>
<dbReference type="Proteomes" id="UP000077412">
    <property type="component" value="Chromosome"/>
</dbReference>
<dbReference type="EMBL" id="CP016761">
    <property type="protein sequence ID" value="ANX11403.1"/>
    <property type="molecule type" value="Genomic_DNA"/>
</dbReference>
<dbReference type="AlphaFoldDB" id="A0A1B1Z1S7"/>
<dbReference type="InterPro" id="IPR011256">
    <property type="entry name" value="Reg_factor_effector_dom_sf"/>
</dbReference>
<sequence>MSIRQLEELKLVGFRVLCDGDQYINEIPKASLALQDRIMDIKQVISPDQQIGAFIVDATSETEDGYWVCVQVDKYEDIPEDMISLTVPPQKYAMITHEGSNHDIRNSYERLHEWIMKNNYSRALNKWHIERFLNYENKNQLKVQLFDTIL</sequence>
<dbReference type="InterPro" id="IPR010499">
    <property type="entry name" value="AraC_E-bd"/>
</dbReference>